<protein>
    <recommendedName>
        <fullName evidence="3">histidine kinase</fullName>
        <ecNumber evidence="3">2.7.13.3</ecNumber>
    </recommendedName>
</protein>
<feature type="domain" description="HAMP" evidence="16">
    <location>
        <begin position="332"/>
        <end position="384"/>
    </location>
</feature>
<dbReference type="PANTHER" id="PTHR34220">
    <property type="entry name" value="SENSOR HISTIDINE KINASE YPDA"/>
    <property type="match status" value="1"/>
</dbReference>
<comment type="subcellular location">
    <subcellularLocation>
        <location evidence="2">Cell membrane</location>
        <topology evidence="2">Multi-pass membrane protein</topology>
    </subcellularLocation>
</comment>
<evidence type="ECO:0000313" key="17">
    <source>
        <dbReference type="EMBL" id="MFC5404171.1"/>
    </source>
</evidence>
<dbReference type="Gene3D" id="6.10.340.10">
    <property type="match status" value="1"/>
</dbReference>
<organism evidence="17 18">
    <name type="scientific">Cohnella soli</name>
    <dbReference type="NCBI Taxonomy" id="425005"/>
    <lineage>
        <taxon>Bacteria</taxon>
        <taxon>Bacillati</taxon>
        <taxon>Bacillota</taxon>
        <taxon>Bacilli</taxon>
        <taxon>Bacillales</taxon>
        <taxon>Paenibacillaceae</taxon>
        <taxon>Cohnella</taxon>
    </lineage>
</organism>
<keyword evidence="18" id="KW-1185">Reference proteome</keyword>
<evidence type="ECO:0000256" key="1">
    <source>
        <dbReference type="ARBA" id="ARBA00000085"/>
    </source>
</evidence>
<keyword evidence="13 14" id="KW-0472">Membrane</keyword>
<sequence>MAAAVRTAIRNAAEKTWMVFANLSMQQKLLIVFVFLVSLPVTLVSYVSSINYTRSIEVNTTAYAEELTAHSLAKLDDYVTDLFNMSAMPLYNEDFLSWLHEPELDLQRQNSMYFYVTNLNKIKPDTVSVYIFDNFGNAYYNIKTGGKRSNFSEAQMTWARIAKQGDGRPMLVSTQEVSNDRESPYYAFSVIRELKDVKNDFEPLGYIVFDTSINAIRRQLESVDQVTKGKTVLVDESNRVVFDSEGTLTTQNISSDESIRKATADRGSFSIQLDGKTFICTYAKSALTNWKMLVYVPVEEVTRQASVTRNLTLLTTAIFIAFALFIAIAISYALTRPISKIKQLMQEVRLGNLDVRFNQKYRDEVGLLGRNFNTMIVRLQELLERVRVTETQRKEAELDALQSQINPHFIYNTLETIRMRAEINDDEEVADLTYILGKLLRYSVNHRGSSVTVRMEIEHLKNYFALQNVRFSGKYELVLDIAERWYDHPCIKLIFQPIVENALHHAFKNKPGPGTIRISAWEEGIDLVFAVADDGDGMDDTALKTLKEQMAGLRSDATGRGIGLRNVHERLRLQYGEGYGLSVESWIDRGTEVKIRLPMSDSGGEGTTC</sequence>
<keyword evidence="7 14" id="KW-0812">Transmembrane</keyword>
<dbReference type="InterPro" id="IPR050640">
    <property type="entry name" value="Bact_2-comp_sensor_kinase"/>
</dbReference>
<dbReference type="Gene3D" id="3.30.450.20">
    <property type="entry name" value="PAS domain"/>
    <property type="match status" value="2"/>
</dbReference>
<evidence type="ECO:0000259" key="16">
    <source>
        <dbReference type="PROSITE" id="PS50885"/>
    </source>
</evidence>
<evidence type="ECO:0000256" key="2">
    <source>
        <dbReference type="ARBA" id="ARBA00004651"/>
    </source>
</evidence>
<proteinExistence type="predicted"/>
<accession>A0ABW0HSG3</accession>
<keyword evidence="11 14" id="KW-1133">Transmembrane helix</keyword>
<keyword evidence="6 17" id="KW-0808">Transferase</keyword>
<evidence type="ECO:0000256" key="4">
    <source>
        <dbReference type="ARBA" id="ARBA00022475"/>
    </source>
</evidence>
<dbReference type="InterPro" id="IPR003594">
    <property type="entry name" value="HATPase_dom"/>
</dbReference>
<evidence type="ECO:0000259" key="15">
    <source>
        <dbReference type="PROSITE" id="PS50109"/>
    </source>
</evidence>
<evidence type="ECO:0000313" key="18">
    <source>
        <dbReference type="Proteomes" id="UP001596113"/>
    </source>
</evidence>
<dbReference type="PROSITE" id="PS50885">
    <property type="entry name" value="HAMP"/>
    <property type="match status" value="1"/>
</dbReference>
<evidence type="ECO:0000256" key="11">
    <source>
        <dbReference type="ARBA" id="ARBA00022989"/>
    </source>
</evidence>
<dbReference type="Pfam" id="PF00672">
    <property type="entry name" value="HAMP"/>
    <property type="match status" value="1"/>
</dbReference>
<keyword evidence="8" id="KW-0547">Nucleotide-binding</keyword>
<dbReference type="PROSITE" id="PS50109">
    <property type="entry name" value="HIS_KIN"/>
    <property type="match status" value="1"/>
</dbReference>
<dbReference type="InterPro" id="IPR003660">
    <property type="entry name" value="HAMP_dom"/>
</dbReference>
<dbReference type="Pfam" id="PF06580">
    <property type="entry name" value="His_kinase"/>
    <property type="match status" value="1"/>
</dbReference>
<dbReference type="SMART" id="SM00304">
    <property type="entry name" value="HAMP"/>
    <property type="match status" value="1"/>
</dbReference>
<evidence type="ECO:0000256" key="13">
    <source>
        <dbReference type="ARBA" id="ARBA00023136"/>
    </source>
</evidence>
<dbReference type="PANTHER" id="PTHR34220:SF7">
    <property type="entry name" value="SENSOR HISTIDINE KINASE YPDA"/>
    <property type="match status" value="1"/>
</dbReference>
<dbReference type="EMBL" id="JBHSMI010000025">
    <property type="protein sequence ID" value="MFC5404171.1"/>
    <property type="molecule type" value="Genomic_DNA"/>
</dbReference>
<dbReference type="Pfam" id="PF02743">
    <property type="entry name" value="dCache_1"/>
    <property type="match status" value="1"/>
</dbReference>
<dbReference type="Pfam" id="PF02518">
    <property type="entry name" value="HATPase_c"/>
    <property type="match status" value="1"/>
</dbReference>
<evidence type="ECO:0000256" key="12">
    <source>
        <dbReference type="ARBA" id="ARBA00023012"/>
    </source>
</evidence>
<evidence type="ECO:0000256" key="7">
    <source>
        <dbReference type="ARBA" id="ARBA00022692"/>
    </source>
</evidence>
<reference evidence="18" key="1">
    <citation type="journal article" date="2019" name="Int. J. Syst. Evol. Microbiol.">
        <title>The Global Catalogue of Microorganisms (GCM) 10K type strain sequencing project: providing services to taxonomists for standard genome sequencing and annotation.</title>
        <authorList>
            <consortium name="The Broad Institute Genomics Platform"/>
            <consortium name="The Broad Institute Genome Sequencing Center for Infectious Disease"/>
            <person name="Wu L."/>
            <person name="Ma J."/>
        </authorList>
    </citation>
    <scope>NUCLEOTIDE SEQUENCE [LARGE SCALE GENOMIC DNA]</scope>
    <source>
        <strain evidence="18">CGMCC 1.18575</strain>
    </source>
</reference>
<evidence type="ECO:0000256" key="9">
    <source>
        <dbReference type="ARBA" id="ARBA00022777"/>
    </source>
</evidence>
<keyword evidence="4" id="KW-1003">Cell membrane</keyword>
<dbReference type="SUPFAM" id="SSF55874">
    <property type="entry name" value="ATPase domain of HSP90 chaperone/DNA topoisomerase II/histidine kinase"/>
    <property type="match status" value="1"/>
</dbReference>
<dbReference type="EC" id="2.7.13.3" evidence="3"/>
<gene>
    <name evidence="17" type="ORF">ACFPOF_15615</name>
</gene>
<dbReference type="RefSeq" id="WP_378134188.1">
    <property type="nucleotide sequence ID" value="NZ_JBHSMI010000025.1"/>
</dbReference>
<keyword evidence="5" id="KW-0597">Phosphoprotein</keyword>
<feature type="domain" description="Histidine kinase" evidence="15">
    <location>
        <begin position="491"/>
        <end position="601"/>
    </location>
</feature>
<evidence type="ECO:0000256" key="6">
    <source>
        <dbReference type="ARBA" id="ARBA00022679"/>
    </source>
</evidence>
<feature type="transmembrane region" description="Helical" evidence="14">
    <location>
        <begin position="311"/>
        <end position="335"/>
    </location>
</feature>
<dbReference type="Gene3D" id="3.30.565.10">
    <property type="entry name" value="Histidine kinase-like ATPase, C-terminal domain"/>
    <property type="match status" value="1"/>
</dbReference>
<dbReference type="Proteomes" id="UP001596113">
    <property type="component" value="Unassembled WGS sequence"/>
</dbReference>
<keyword evidence="10" id="KW-0067">ATP-binding</keyword>
<keyword evidence="9 17" id="KW-0418">Kinase</keyword>
<dbReference type="InterPro" id="IPR005467">
    <property type="entry name" value="His_kinase_dom"/>
</dbReference>
<comment type="caution">
    <text evidence="17">The sequence shown here is derived from an EMBL/GenBank/DDBJ whole genome shotgun (WGS) entry which is preliminary data.</text>
</comment>
<evidence type="ECO:0000256" key="5">
    <source>
        <dbReference type="ARBA" id="ARBA00022553"/>
    </source>
</evidence>
<dbReference type="InterPro" id="IPR010559">
    <property type="entry name" value="Sig_transdc_His_kin_internal"/>
</dbReference>
<dbReference type="SMART" id="SM00387">
    <property type="entry name" value="HATPase_c"/>
    <property type="match status" value="1"/>
</dbReference>
<evidence type="ECO:0000256" key="14">
    <source>
        <dbReference type="SAM" id="Phobius"/>
    </source>
</evidence>
<dbReference type="SUPFAM" id="SSF158472">
    <property type="entry name" value="HAMP domain-like"/>
    <property type="match status" value="1"/>
</dbReference>
<dbReference type="GO" id="GO:0004673">
    <property type="term" value="F:protein histidine kinase activity"/>
    <property type="evidence" value="ECO:0007669"/>
    <property type="project" value="UniProtKB-EC"/>
</dbReference>
<dbReference type="InterPro" id="IPR033479">
    <property type="entry name" value="dCache_1"/>
</dbReference>
<dbReference type="CDD" id="cd06225">
    <property type="entry name" value="HAMP"/>
    <property type="match status" value="1"/>
</dbReference>
<evidence type="ECO:0000256" key="3">
    <source>
        <dbReference type="ARBA" id="ARBA00012438"/>
    </source>
</evidence>
<keyword evidence="12" id="KW-0902">Two-component regulatory system</keyword>
<evidence type="ECO:0000256" key="8">
    <source>
        <dbReference type="ARBA" id="ARBA00022741"/>
    </source>
</evidence>
<comment type="catalytic activity">
    <reaction evidence="1">
        <text>ATP + protein L-histidine = ADP + protein N-phospho-L-histidine.</text>
        <dbReference type="EC" id="2.7.13.3"/>
    </reaction>
</comment>
<name>A0ABW0HSG3_9BACL</name>
<evidence type="ECO:0000256" key="10">
    <source>
        <dbReference type="ARBA" id="ARBA00022840"/>
    </source>
</evidence>
<dbReference type="InterPro" id="IPR036890">
    <property type="entry name" value="HATPase_C_sf"/>
</dbReference>